<dbReference type="SMART" id="SM01001">
    <property type="entry name" value="AIRC"/>
    <property type="match status" value="1"/>
</dbReference>
<accession>A0A347VSK4</accession>
<evidence type="ECO:0000256" key="3">
    <source>
        <dbReference type="HAMAP-Rule" id="MF_01929"/>
    </source>
</evidence>
<sequence>MGFAVIIMGSKSDWQVVKECVVVLERFEIPYEVYISSAHRSAERTIEIVKDCDSRGAKVFVGAAGMAAHLAGSIAAHTLKPVVAVALPGGMLDGLDSLLSSVQMPKGMPVATMSVGKAGAINAGYFVAQIFALLPQYKHVLESLKNEKSTTSQQLIEDTKEIRKIIDCEMKG</sequence>
<name>A0A347VSK4_9HELI</name>
<dbReference type="Pfam" id="PF00731">
    <property type="entry name" value="AIRC"/>
    <property type="match status" value="1"/>
</dbReference>
<reference evidence="8" key="3">
    <citation type="submission" date="2018-04" db="EMBL/GenBank/DDBJ databases">
        <authorList>
            <person name="Sheh A."/>
            <person name="Shen Z."/>
            <person name="Mannion A.J."/>
            <person name="Fox J.G."/>
        </authorList>
    </citation>
    <scope>NUCLEOTIDE SEQUENCE</scope>
    <source>
        <strain evidence="8">MIT 97-6194</strain>
    </source>
</reference>
<comment type="similarity">
    <text evidence="3">Belongs to the AIR carboxylase family. Class I subfamily.</text>
</comment>
<feature type="binding site" evidence="3 5">
    <location>
        <position position="13"/>
    </location>
    <ligand>
        <name>substrate</name>
    </ligand>
</feature>
<dbReference type="AlphaFoldDB" id="A0A347VSK4"/>
<reference evidence="7 10" key="4">
    <citation type="submission" date="2019-12" db="EMBL/GenBank/DDBJ databases">
        <title>Multi-Generational Helicobacter saguini Isolates.</title>
        <authorList>
            <person name="Mannion A."/>
            <person name="Shen Z."/>
            <person name="Fox J.G."/>
        </authorList>
    </citation>
    <scope>NUCLEOTIDE SEQUENCE [LARGE SCALE GENOMIC DNA]</scope>
    <source>
        <strain evidence="7">16-048</strain>
        <strain evidence="10">16-048 (F4)</strain>
    </source>
</reference>
<dbReference type="STRING" id="1548018.LS64_14315"/>
<dbReference type="GO" id="GO:0006189">
    <property type="term" value="P:'de novo' IMP biosynthetic process"/>
    <property type="evidence" value="ECO:0007669"/>
    <property type="project" value="UniProtKB-UniRule"/>
</dbReference>
<feature type="binding site" evidence="3 5">
    <location>
        <position position="10"/>
    </location>
    <ligand>
        <name>substrate</name>
    </ligand>
</feature>
<feature type="binding site" evidence="3 5">
    <location>
        <position position="40"/>
    </location>
    <ligand>
        <name>substrate</name>
    </ligand>
</feature>
<gene>
    <name evidence="3 8" type="primary">purE</name>
    <name evidence="7" type="ORF">DCO61_04070</name>
    <name evidence="8" type="ORF">LS64_008595</name>
</gene>
<evidence type="ECO:0000256" key="1">
    <source>
        <dbReference type="ARBA" id="ARBA00022755"/>
    </source>
</evidence>
<dbReference type="InterPro" id="IPR000031">
    <property type="entry name" value="PurE_dom"/>
</dbReference>
<dbReference type="HAMAP" id="MF_01929">
    <property type="entry name" value="PurE_classI"/>
    <property type="match status" value="1"/>
</dbReference>
<keyword evidence="9" id="KW-1185">Reference proteome</keyword>
<dbReference type="GO" id="GO:0016829">
    <property type="term" value="F:lyase activity"/>
    <property type="evidence" value="ECO:0007669"/>
    <property type="project" value="UniProtKB-KW"/>
</dbReference>
<dbReference type="RefSeq" id="WP_034573942.1">
    <property type="nucleotide sequence ID" value="NZ_JRMP02000014.1"/>
</dbReference>
<comment type="catalytic activity">
    <reaction evidence="3 4">
        <text>5-carboxyamino-1-(5-phospho-D-ribosyl)imidazole + H(+) = 5-amino-1-(5-phospho-D-ribosyl)imidazole-4-carboxylate</text>
        <dbReference type="Rhea" id="RHEA:13193"/>
        <dbReference type="ChEBI" id="CHEBI:15378"/>
        <dbReference type="ChEBI" id="CHEBI:58730"/>
        <dbReference type="ChEBI" id="CHEBI:77657"/>
        <dbReference type="EC" id="5.4.99.18"/>
    </reaction>
</comment>
<dbReference type="Proteomes" id="UP000477070">
    <property type="component" value="Unassembled WGS sequence"/>
</dbReference>
<dbReference type="SUPFAM" id="SSF52255">
    <property type="entry name" value="N5-CAIR mutase (phosphoribosylaminoimidazole carboxylase, PurE)"/>
    <property type="match status" value="1"/>
</dbReference>
<dbReference type="InterPro" id="IPR033747">
    <property type="entry name" value="PurE_ClassI"/>
</dbReference>
<evidence type="ECO:0000256" key="4">
    <source>
        <dbReference type="PIRNR" id="PIRNR001338"/>
    </source>
</evidence>
<dbReference type="Gene3D" id="3.40.50.1970">
    <property type="match status" value="1"/>
</dbReference>
<dbReference type="NCBIfam" id="TIGR01162">
    <property type="entry name" value="purE"/>
    <property type="match status" value="1"/>
</dbReference>
<dbReference type="OrthoDB" id="9791908at2"/>
<proteinExistence type="inferred from homology"/>
<dbReference type="UniPathway" id="UPA00074">
    <property type="reaction ID" value="UER00943"/>
</dbReference>
<feature type="domain" description="PurE" evidence="6">
    <location>
        <begin position="2"/>
        <end position="155"/>
    </location>
</feature>
<dbReference type="GO" id="GO:0034023">
    <property type="term" value="F:5-(carboxyamino)imidazole ribonucleotide mutase activity"/>
    <property type="evidence" value="ECO:0007669"/>
    <property type="project" value="UniProtKB-UniRule"/>
</dbReference>
<keyword evidence="2 3" id="KW-0413">Isomerase</keyword>
<comment type="pathway">
    <text evidence="3 4">Purine metabolism; IMP biosynthesis via de novo pathway; 5-amino-1-(5-phospho-D-ribosyl)imidazole-4-carboxylate from 5-amino-1-(5-phospho-D-ribosyl)imidazole (N5-CAIR route): step 2/2.</text>
</comment>
<reference evidence="8 9" key="2">
    <citation type="journal article" date="2016" name="Infect. Immun.">
        <title>Helicobacter saguini, a Novel Helicobacter Isolated from Cotton-Top Tamarins with Ulcerative Colitis, Has Proinflammatory Properties and Induces Typhlocolitis and Dysplasia in Gnotobiotic IL-10-/- Mice.</title>
        <authorList>
            <person name="Shen Z."/>
            <person name="Mannion A."/>
            <person name="Whary M.T."/>
            <person name="Muthupalani S."/>
            <person name="Sheh A."/>
            <person name="Feng Y."/>
            <person name="Gong G."/>
            <person name="Vandamme P."/>
            <person name="Holcombe H.R."/>
            <person name="Paster B.J."/>
            <person name="Fox J.G."/>
        </authorList>
    </citation>
    <scope>NUCLEOTIDE SEQUENCE [LARGE SCALE GENOMIC DNA]</scope>
    <source>
        <strain evidence="8 9">MIT 97-6194</strain>
    </source>
</reference>
<dbReference type="PANTHER" id="PTHR23046">
    <property type="entry name" value="PHOSPHORIBOSYLAMINOIMIDAZOLE CARBOXYLASE CATALYTIC SUBUNIT"/>
    <property type="match status" value="1"/>
</dbReference>
<evidence type="ECO:0000313" key="9">
    <source>
        <dbReference type="Proteomes" id="UP000029714"/>
    </source>
</evidence>
<comment type="function">
    <text evidence="3 4">Catalyzes the conversion of N5-carboxyaminoimidazole ribonucleotide (N5-CAIR) to 4-carboxy-5-aminoimidazole ribonucleotide (CAIR).</text>
</comment>
<evidence type="ECO:0000259" key="6">
    <source>
        <dbReference type="SMART" id="SM01001"/>
    </source>
</evidence>
<reference evidence="8 9" key="1">
    <citation type="journal article" date="2014" name="Genome Announc.">
        <title>Draft genome sequences of eight enterohepatic helicobacter species isolated from both laboratory and wild rodents.</title>
        <authorList>
            <person name="Sheh A."/>
            <person name="Shen Z."/>
            <person name="Fox J.G."/>
        </authorList>
    </citation>
    <scope>NUCLEOTIDE SEQUENCE [LARGE SCALE GENOMIC DNA]</scope>
    <source>
        <strain evidence="8 9">MIT 97-6194</strain>
    </source>
</reference>
<dbReference type="PANTHER" id="PTHR23046:SF2">
    <property type="entry name" value="PHOSPHORIBOSYLAMINOIMIDAZOLE CARBOXYLASE"/>
    <property type="match status" value="1"/>
</dbReference>
<keyword evidence="8" id="KW-0456">Lyase</keyword>
<dbReference type="EMBL" id="QBIU01000001">
    <property type="protein sequence ID" value="MWV69206.1"/>
    <property type="molecule type" value="Genomic_DNA"/>
</dbReference>
<evidence type="ECO:0000256" key="5">
    <source>
        <dbReference type="PIRSR" id="PIRSR001338-1"/>
    </source>
</evidence>
<evidence type="ECO:0000313" key="8">
    <source>
        <dbReference type="EMBL" id="TLD93294.1"/>
    </source>
</evidence>
<evidence type="ECO:0000313" key="7">
    <source>
        <dbReference type="EMBL" id="MWV69206.1"/>
    </source>
</evidence>
<organism evidence="8 9">
    <name type="scientific">Helicobacter saguini</name>
    <dbReference type="NCBI Taxonomy" id="1548018"/>
    <lineage>
        <taxon>Bacteria</taxon>
        <taxon>Pseudomonadati</taxon>
        <taxon>Campylobacterota</taxon>
        <taxon>Epsilonproteobacteria</taxon>
        <taxon>Campylobacterales</taxon>
        <taxon>Helicobacteraceae</taxon>
        <taxon>Helicobacter</taxon>
    </lineage>
</organism>
<protein>
    <recommendedName>
        <fullName evidence="3 4">N5-carboxyaminoimidazole ribonucleotide mutase</fullName>
        <shortName evidence="3 4">N5-CAIR mutase</shortName>
        <ecNumber evidence="3 4">5.4.99.18</ecNumber>
    </recommendedName>
    <alternativeName>
        <fullName evidence="3">5-(carboxyamino)imidazole ribonucleotide mutase</fullName>
    </alternativeName>
</protein>
<keyword evidence="1 3" id="KW-0658">Purine biosynthesis</keyword>
<dbReference type="EC" id="5.4.99.18" evidence="3 4"/>
<evidence type="ECO:0000313" key="10">
    <source>
        <dbReference type="Proteomes" id="UP000477070"/>
    </source>
</evidence>
<comment type="caution">
    <text evidence="8">The sequence shown here is derived from an EMBL/GenBank/DDBJ whole genome shotgun (WGS) entry which is preliminary data.</text>
</comment>
<evidence type="ECO:0000256" key="2">
    <source>
        <dbReference type="ARBA" id="ARBA00023235"/>
    </source>
</evidence>
<dbReference type="EMBL" id="JRMP02000014">
    <property type="protein sequence ID" value="TLD93294.1"/>
    <property type="molecule type" value="Genomic_DNA"/>
</dbReference>
<dbReference type="InterPro" id="IPR024694">
    <property type="entry name" value="PurE_prokaryotes"/>
</dbReference>
<dbReference type="PIRSF" id="PIRSF001338">
    <property type="entry name" value="AIR_carboxylase"/>
    <property type="match status" value="1"/>
</dbReference>
<dbReference type="Proteomes" id="UP000029714">
    <property type="component" value="Unassembled WGS sequence"/>
</dbReference>